<proteinExistence type="inferred from homology"/>
<dbReference type="EMBL" id="CAJVQA010005363">
    <property type="protein sequence ID" value="CAG8618985.1"/>
    <property type="molecule type" value="Genomic_DNA"/>
</dbReference>
<evidence type="ECO:0000313" key="5">
    <source>
        <dbReference type="EMBL" id="CAG8618985.1"/>
    </source>
</evidence>
<keyword evidence="4" id="KW-0949">S-adenosyl-L-methionine</keyword>
<evidence type="ECO:0000313" key="6">
    <source>
        <dbReference type="Proteomes" id="UP000789759"/>
    </source>
</evidence>
<dbReference type="GO" id="GO:0071424">
    <property type="term" value="F:rRNA (cytosine-N4-)-methyltransferase activity"/>
    <property type="evidence" value="ECO:0007669"/>
    <property type="project" value="TreeGrafter"/>
</dbReference>
<keyword evidence="3" id="KW-0808">Transferase</keyword>
<dbReference type="PIRSF" id="PIRSF004486">
    <property type="entry name" value="MraW"/>
    <property type="match status" value="1"/>
</dbReference>
<dbReference type="PANTHER" id="PTHR11265:SF0">
    <property type="entry name" value="12S RRNA N4-METHYLCYTIDINE METHYLTRANSFERASE"/>
    <property type="match status" value="1"/>
</dbReference>
<dbReference type="SUPFAM" id="SSF81799">
    <property type="entry name" value="Putative methyltransferase TM0872, insert domain"/>
    <property type="match status" value="1"/>
</dbReference>
<dbReference type="PANTHER" id="PTHR11265">
    <property type="entry name" value="S-ADENOSYL-METHYLTRANSFERASE MRAW"/>
    <property type="match status" value="1"/>
</dbReference>
<organism evidence="5 6">
    <name type="scientific">Cetraspora pellucida</name>
    <dbReference type="NCBI Taxonomy" id="1433469"/>
    <lineage>
        <taxon>Eukaryota</taxon>
        <taxon>Fungi</taxon>
        <taxon>Fungi incertae sedis</taxon>
        <taxon>Mucoromycota</taxon>
        <taxon>Glomeromycotina</taxon>
        <taxon>Glomeromycetes</taxon>
        <taxon>Diversisporales</taxon>
        <taxon>Gigasporaceae</taxon>
        <taxon>Cetraspora</taxon>
    </lineage>
</organism>
<comment type="caution">
    <text evidence="5">The sequence shown here is derived from an EMBL/GenBank/DDBJ whole genome shotgun (WGS) entry which is preliminary data.</text>
</comment>
<dbReference type="AlphaFoldDB" id="A0A9N9GQL6"/>
<gene>
    <name evidence="5" type="ORF">CPELLU_LOCUS7823</name>
</gene>
<dbReference type="SUPFAM" id="SSF53335">
    <property type="entry name" value="S-adenosyl-L-methionine-dependent methyltransferases"/>
    <property type="match status" value="1"/>
</dbReference>
<evidence type="ECO:0000256" key="1">
    <source>
        <dbReference type="ARBA" id="ARBA00010396"/>
    </source>
</evidence>
<protein>
    <submittedName>
        <fullName evidence="5">16701_t:CDS:1</fullName>
    </submittedName>
</protein>
<evidence type="ECO:0000256" key="2">
    <source>
        <dbReference type="ARBA" id="ARBA00022603"/>
    </source>
</evidence>
<dbReference type="FunFam" id="1.10.150.170:FF:000003">
    <property type="entry name" value="Ribosomal RNA small subunit methyltransferase H"/>
    <property type="match status" value="1"/>
</dbReference>
<dbReference type="Pfam" id="PF01795">
    <property type="entry name" value="Methyltransf_5"/>
    <property type="match status" value="1"/>
</dbReference>
<dbReference type="Gene3D" id="3.40.50.150">
    <property type="entry name" value="Vaccinia Virus protein VP39"/>
    <property type="match status" value="1"/>
</dbReference>
<evidence type="ECO:0000256" key="3">
    <source>
        <dbReference type="ARBA" id="ARBA00022679"/>
    </source>
</evidence>
<keyword evidence="2" id="KW-0489">Methyltransferase</keyword>
<dbReference type="GO" id="GO:0070475">
    <property type="term" value="P:rRNA base methylation"/>
    <property type="evidence" value="ECO:0007669"/>
    <property type="project" value="TreeGrafter"/>
</dbReference>
<dbReference type="Gene3D" id="1.10.150.170">
    <property type="entry name" value="Putative methyltransferase TM0872, insert domain"/>
    <property type="match status" value="1"/>
</dbReference>
<accession>A0A9N9GQL6</accession>
<dbReference type="OrthoDB" id="16290at2759"/>
<dbReference type="InterPro" id="IPR029063">
    <property type="entry name" value="SAM-dependent_MTases_sf"/>
</dbReference>
<evidence type="ECO:0000256" key="4">
    <source>
        <dbReference type="ARBA" id="ARBA00022691"/>
    </source>
</evidence>
<comment type="similarity">
    <text evidence="1">Belongs to the methyltransferase superfamily. RsmH family.</text>
</comment>
<sequence length="337" mass="39159">MAKEVLDYFQLKEKEIYVDCTLGSGGHSQILLENCPQTKVIAFDQDPAAIFRCQQNPFFSFQTITFINDNFLNFSQHLTALNIFQVDGFLFDLGVSSEQLADSKRGFSYRLDAPLDMRMDTRSQLTAYEVINTYQQKELADIFWDYGEERKARKIARKICQARQKEKIATTQQLVRIVAGCQEKKTSKHPARRVFQALRIAVNQELNVLTQTLEKTFQFLKEGGKIIVISYHSLEDRIVKQMFRKHSKLGWQILTKKPLMASPKEVTENRRARKTDGIKYFRPEVFRQLEKIELSDVEKQAEELIGEEIAVIRGRTPQEIKKGVIEYIDRILAETYV</sequence>
<dbReference type="Proteomes" id="UP000789759">
    <property type="component" value="Unassembled WGS sequence"/>
</dbReference>
<keyword evidence="6" id="KW-1185">Reference proteome</keyword>
<reference evidence="5" key="1">
    <citation type="submission" date="2021-06" db="EMBL/GenBank/DDBJ databases">
        <authorList>
            <person name="Kallberg Y."/>
            <person name="Tangrot J."/>
            <person name="Rosling A."/>
        </authorList>
    </citation>
    <scope>NUCLEOTIDE SEQUENCE</scope>
    <source>
        <strain evidence="5">FL966</strain>
    </source>
</reference>
<dbReference type="InterPro" id="IPR023397">
    <property type="entry name" value="SAM-dep_MeTrfase_MraW_recog"/>
</dbReference>
<dbReference type="HAMAP" id="MF_01007">
    <property type="entry name" value="16SrRNA_methyltr_H"/>
    <property type="match status" value="1"/>
</dbReference>
<dbReference type="InterPro" id="IPR002903">
    <property type="entry name" value="RsmH"/>
</dbReference>
<dbReference type="NCBIfam" id="TIGR00006">
    <property type="entry name" value="16S rRNA (cytosine(1402)-N(4))-methyltransferase RsmH"/>
    <property type="match status" value="1"/>
</dbReference>
<name>A0A9N9GQL6_9GLOM</name>